<keyword evidence="2" id="KW-1185">Reference proteome</keyword>
<accession>A0A1H8Y7K8</accession>
<dbReference type="STRING" id="394193.SAMN04489732_111269"/>
<gene>
    <name evidence="1" type="ORF">SAMN04489732_111269</name>
</gene>
<dbReference type="AlphaFoldDB" id="A0A1H8Y7K8"/>
<evidence type="ECO:0000313" key="1">
    <source>
        <dbReference type="EMBL" id="SEP47981.1"/>
    </source>
</evidence>
<evidence type="ECO:0000313" key="2">
    <source>
        <dbReference type="Proteomes" id="UP000198582"/>
    </source>
</evidence>
<proteinExistence type="predicted"/>
<dbReference type="Proteomes" id="UP000198582">
    <property type="component" value="Unassembled WGS sequence"/>
</dbReference>
<organism evidence="1 2">
    <name type="scientific">Amycolatopsis saalfeldensis</name>
    <dbReference type="NCBI Taxonomy" id="394193"/>
    <lineage>
        <taxon>Bacteria</taxon>
        <taxon>Bacillati</taxon>
        <taxon>Actinomycetota</taxon>
        <taxon>Actinomycetes</taxon>
        <taxon>Pseudonocardiales</taxon>
        <taxon>Pseudonocardiaceae</taxon>
        <taxon>Amycolatopsis</taxon>
    </lineage>
</organism>
<reference evidence="2" key="1">
    <citation type="submission" date="2016-10" db="EMBL/GenBank/DDBJ databases">
        <authorList>
            <person name="Varghese N."/>
            <person name="Submissions S."/>
        </authorList>
    </citation>
    <scope>NUCLEOTIDE SEQUENCE [LARGE SCALE GENOMIC DNA]</scope>
    <source>
        <strain evidence="2">DSM 44993</strain>
    </source>
</reference>
<evidence type="ECO:0008006" key="3">
    <source>
        <dbReference type="Google" id="ProtNLM"/>
    </source>
</evidence>
<protein>
    <recommendedName>
        <fullName evidence="3">Transcriptional regulator, AbiEi antitoxin, Type IV TA system</fullName>
    </recommendedName>
</protein>
<name>A0A1H8Y7K8_9PSEU</name>
<sequence>MATTESAEPLALSDTVCGVLTSRQLRDVGVSARRAARLSGPGGPWRRLYPGVFLLHDTPPTRRQLLHAAISRHGHEAVITGADALRAHGVHCPLTDQIHLLIPHYRRLAPDAGVLTCRTGRMPEPVMTDGLPFAPVARAALDLARREPDSAAVEQLVTLPLYWGLADRAELLAELDAGNQRGSATVRTILRGLDERDTFAHGLAVKALRSTPLPAPMWNVAVCDRRGRRIGTADAWWDEVGLAWRYLTGVGVGDFTHLALTATGTVLVRCTTQQLLDNPDEVGRELIRAYTQAARTPRPKVRAVHEVGTAA</sequence>
<dbReference type="EMBL" id="FOEF01000011">
    <property type="protein sequence ID" value="SEP47981.1"/>
    <property type="molecule type" value="Genomic_DNA"/>
</dbReference>
<dbReference type="RefSeq" id="WP_177231531.1">
    <property type="nucleotide sequence ID" value="NZ_FOEF01000011.1"/>
</dbReference>